<name>A0A955KWE0_9BACT</name>
<organism evidence="2 3">
    <name type="scientific">Candidatus Dojkabacteria bacterium</name>
    <dbReference type="NCBI Taxonomy" id="2099670"/>
    <lineage>
        <taxon>Bacteria</taxon>
        <taxon>Candidatus Dojkabacteria</taxon>
    </lineage>
</organism>
<gene>
    <name evidence="2" type="ORF">KC622_00810</name>
</gene>
<reference evidence="2" key="1">
    <citation type="submission" date="2020-04" db="EMBL/GenBank/DDBJ databases">
        <authorList>
            <person name="Zhang T."/>
        </authorList>
    </citation>
    <scope>NUCLEOTIDE SEQUENCE</scope>
    <source>
        <strain evidence="2">HKST-UBA16</strain>
    </source>
</reference>
<proteinExistence type="predicted"/>
<dbReference type="InterPro" id="IPR043716">
    <property type="entry name" value="DUF5657"/>
</dbReference>
<comment type="caution">
    <text evidence="2">The sequence shown here is derived from an EMBL/GenBank/DDBJ whole genome shotgun (WGS) entry which is preliminary data.</text>
</comment>
<dbReference type="EMBL" id="JAGQLM010000031">
    <property type="protein sequence ID" value="MCA9374851.1"/>
    <property type="molecule type" value="Genomic_DNA"/>
</dbReference>
<evidence type="ECO:0000256" key="1">
    <source>
        <dbReference type="SAM" id="Phobius"/>
    </source>
</evidence>
<sequence>MDFLEGINTPDIKLFGLNTVFQLLFFVVLVGYVFYAFLLTLRVRILADTVSVKYSKIVKSVTIVHIVVALVGGFLALILILLA</sequence>
<keyword evidence="1" id="KW-0472">Membrane</keyword>
<accession>A0A955KWE0</accession>
<feature type="transmembrane region" description="Helical" evidence="1">
    <location>
        <begin position="62"/>
        <end position="82"/>
    </location>
</feature>
<feature type="transmembrane region" description="Helical" evidence="1">
    <location>
        <begin position="20"/>
        <end position="41"/>
    </location>
</feature>
<dbReference type="Proteomes" id="UP000748332">
    <property type="component" value="Unassembled WGS sequence"/>
</dbReference>
<protein>
    <submittedName>
        <fullName evidence="2">Uncharacterized protein</fullName>
    </submittedName>
</protein>
<keyword evidence="1" id="KW-0812">Transmembrane</keyword>
<keyword evidence="1" id="KW-1133">Transmembrane helix</keyword>
<dbReference type="AlphaFoldDB" id="A0A955KWE0"/>
<evidence type="ECO:0000313" key="3">
    <source>
        <dbReference type="Proteomes" id="UP000748332"/>
    </source>
</evidence>
<reference evidence="2" key="2">
    <citation type="journal article" date="2021" name="Microbiome">
        <title>Successional dynamics and alternative stable states in a saline activated sludge microbial community over 9 years.</title>
        <authorList>
            <person name="Wang Y."/>
            <person name="Ye J."/>
            <person name="Ju F."/>
            <person name="Liu L."/>
            <person name="Boyd J.A."/>
            <person name="Deng Y."/>
            <person name="Parks D.H."/>
            <person name="Jiang X."/>
            <person name="Yin X."/>
            <person name="Woodcroft B.J."/>
            <person name="Tyson G.W."/>
            <person name="Hugenholtz P."/>
            <person name="Polz M.F."/>
            <person name="Zhang T."/>
        </authorList>
    </citation>
    <scope>NUCLEOTIDE SEQUENCE</scope>
    <source>
        <strain evidence="2">HKST-UBA16</strain>
    </source>
</reference>
<evidence type="ECO:0000313" key="2">
    <source>
        <dbReference type="EMBL" id="MCA9374851.1"/>
    </source>
</evidence>
<dbReference type="Pfam" id="PF18901">
    <property type="entry name" value="DUF5657"/>
    <property type="match status" value="1"/>
</dbReference>